<dbReference type="EMBL" id="BOOG01000018">
    <property type="protein sequence ID" value="GIH69900.1"/>
    <property type="molecule type" value="Genomic_DNA"/>
</dbReference>
<dbReference type="Pfam" id="PF01850">
    <property type="entry name" value="PIN"/>
    <property type="match status" value="1"/>
</dbReference>
<evidence type="ECO:0000256" key="4">
    <source>
        <dbReference type="ARBA" id="ARBA00022842"/>
    </source>
</evidence>
<dbReference type="GO" id="GO:0046872">
    <property type="term" value="F:metal ion binding"/>
    <property type="evidence" value="ECO:0007669"/>
    <property type="project" value="UniProtKB-KW"/>
</dbReference>
<reference evidence="6" key="1">
    <citation type="submission" date="2021-01" db="EMBL/GenBank/DDBJ databases">
        <title>Whole genome shotgun sequence of Sphaerimonospora thailandensis NBRC 107569.</title>
        <authorList>
            <person name="Komaki H."/>
            <person name="Tamura T."/>
        </authorList>
    </citation>
    <scope>NUCLEOTIDE SEQUENCE</scope>
    <source>
        <strain evidence="6">NBRC 107569</strain>
    </source>
</reference>
<gene>
    <name evidence="6" type="ORF">Mth01_21530</name>
</gene>
<accession>A0A8J3R8M9</accession>
<dbReference type="Gene3D" id="3.40.50.1010">
    <property type="entry name" value="5'-nuclease"/>
    <property type="match status" value="1"/>
</dbReference>
<comment type="caution">
    <text evidence="6">The sequence shown here is derived from an EMBL/GenBank/DDBJ whole genome shotgun (WGS) entry which is preliminary data.</text>
</comment>
<proteinExistence type="predicted"/>
<name>A0A8J3R8M9_9ACTN</name>
<protein>
    <recommendedName>
        <fullName evidence="5">PIN domain-containing protein</fullName>
    </recommendedName>
</protein>
<dbReference type="InterPro" id="IPR002716">
    <property type="entry name" value="PIN_dom"/>
</dbReference>
<keyword evidence="4" id="KW-0460">Magnesium</keyword>
<dbReference type="Proteomes" id="UP000610966">
    <property type="component" value="Unassembled WGS sequence"/>
</dbReference>
<keyword evidence="7" id="KW-1185">Reference proteome</keyword>
<dbReference type="SUPFAM" id="SSF88723">
    <property type="entry name" value="PIN domain-like"/>
    <property type="match status" value="1"/>
</dbReference>
<keyword evidence="3" id="KW-0378">Hydrolase</keyword>
<keyword evidence="1" id="KW-0540">Nuclease</keyword>
<sequence>MSHVLDAGVVLAFVLGESGADQVMAELDGSVLPTVALTEVCRRTEQIGYRRTTAQLTADLAALGVVIDETLTSTDAQRAAALRQSSYRLRSQWTDQDRNDAGGMSTLSTADAQVIAVAERHGLPVMTTDRAWLVVERLTGGFRVKVVCIR</sequence>
<evidence type="ECO:0000256" key="1">
    <source>
        <dbReference type="ARBA" id="ARBA00022722"/>
    </source>
</evidence>
<evidence type="ECO:0000256" key="2">
    <source>
        <dbReference type="ARBA" id="ARBA00022723"/>
    </source>
</evidence>
<dbReference type="RefSeq" id="WP_275408918.1">
    <property type="nucleotide sequence ID" value="NZ_BOOG01000018.1"/>
</dbReference>
<organism evidence="6 7">
    <name type="scientific">Sphaerimonospora thailandensis</name>
    <dbReference type="NCBI Taxonomy" id="795644"/>
    <lineage>
        <taxon>Bacteria</taxon>
        <taxon>Bacillati</taxon>
        <taxon>Actinomycetota</taxon>
        <taxon>Actinomycetes</taxon>
        <taxon>Streptosporangiales</taxon>
        <taxon>Streptosporangiaceae</taxon>
        <taxon>Sphaerimonospora</taxon>
    </lineage>
</organism>
<dbReference type="GO" id="GO:0016787">
    <property type="term" value="F:hydrolase activity"/>
    <property type="evidence" value="ECO:0007669"/>
    <property type="project" value="UniProtKB-KW"/>
</dbReference>
<keyword evidence="2" id="KW-0479">Metal-binding</keyword>
<dbReference type="InterPro" id="IPR029060">
    <property type="entry name" value="PIN-like_dom_sf"/>
</dbReference>
<evidence type="ECO:0000313" key="7">
    <source>
        <dbReference type="Proteomes" id="UP000610966"/>
    </source>
</evidence>
<evidence type="ECO:0000256" key="3">
    <source>
        <dbReference type="ARBA" id="ARBA00022801"/>
    </source>
</evidence>
<evidence type="ECO:0000259" key="5">
    <source>
        <dbReference type="Pfam" id="PF01850"/>
    </source>
</evidence>
<feature type="domain" description="PIN" evidence="5">
    <location>
        <begin position="4"/>
        <end position="134"/>
    </location>
</feature>
<dbReference type="GO" id="GO:0004518">
    <property type="term" value="F:nuclease activity"/>
    <property type="evidence" value="ECO:0007669"/>
    <property type="project" value="UniProtKB-KW"/>
</dbReference>
<dbReference type="AlphaFoldDB" id="A0A8J3R8M9"/>
<evidence type="ECO:0000313" key="6">
    <source>
        <dbReference type="EMBL" id="GIH69900.1"/>
    </source>
</evidence>